<evidence type="ECO:0000259" key="15">
    <source>
        <dbReference type="Pfam" id="PF02737"/>
    </source>
</evidence>
<dbReference type="OrthoDB" id="5389341at2"/>
<comment type="similarity">
    <text evidence="13">Belongs to the enoyl-CoA hydratase/isomerase family.</text>
</comment>
<dbReference type="InterPro" id="IPR036291">
    <property type="entry name" value="NAD(P)-bd_dom_sf"/>
</dbReference>
<dbReference type="GO" id="GO:0070403">
    <property type="term" value="F:NAD+ binding"/>
    <property type="evidence" value="ECO:0007669"/>
    <property type="project" value="InterPro"/>
</dbReference>
<dbReference type="EMBL" id="WFKQ01000015">
    <property type="protein sequence ID" value="MUG33376.1"/>
    <property type="molecule type" value="Genomic_DNA"/>
</dbReference>
<evidence type="ECO:0000313" key="17">
    <source>
        <dbReference type="Proteomes" id="UP000442109"/>
    </source>
</evidence>
<dbReference type="InterPro" id="IPR001753">
    <property type="entry name" value="Enoyl-CoA_hydra/iso"/>
</dbReference>
<dbReference type="Pfam" id="PF00725">
    <property type="entry name" value="3HCDH"/>
    <property type="match status" value="2"/>
</dbReference>
<evidence type="ECO:0000256" key="6">
    <source>
        <dbReference type="ARBA" id="ARBA00022963"/>
    </source>
</evidence>
<keyword evidence="9" id="KW-0443">Lipid metabolism</keyword>
<keyword evidence="11" id="KW-0511">Multifunctional enzyme</keyword>
<dbReference type="Gene3D" id="3.40.50.720">
    <property type="entry name" value="NAD(P)-binding Rossmann-like Domain"/>
    <property type="match status" value="1"/>
</dbReference>
<keyword evidence="7" id="KW-0560">Oxidoreductase</keyword>
<proteinExistence type="inferred from homology"/>
<comment type="similarity">
    <text evidence="2">In the central section; belongs to the 3-hydroxyacyl-CoA dehydrogenase family.</text>
</comment>
<evidence type="ECO:0000256" key="7">
    <source>
        <dbReference type="ARBA" id="ARBA00023002"/>
    </source>
</evidence>
<dbReference type="UniPathway" id="UPA00659"/>
<dbReference type="GO" id="GO:0016509">
    <property type="term" value="F:long-chain (3S)-3-hydroxyacyl-CoA dehydrogenase (NAD+) activity"/>
    <property type="evidence" value="ECO:0007669"/>
    <property type="project" value="TreeGrafter"/>
</dbReference>
<evidence type="ECO:0000313" key="16">
    <source>
        <dbReference type="EMBL" id="MUG33376.1"/>
    </source>
</evidence>
<dbReference type="Pfam" id="PF00378">
    <property type="entry name" value="ECH_1"/>
    <property type="match status" value="1"/>
</dbReference>
<protein>
    <recommendedName>
        <fullName evidence="4">enoyl-CoA hydratase</fullName>
        <ecNumber evidence="4">4.2.1.17</ecNumber>
    </recommendedName>
</protein>
<dbReference type="AlphaFoldDB" id="A0A844M374"/>
<dbReference type="InterPro" id="IPR029045">
    <property type="entry name" value="ClpP/crotonase-like_dom_sf"/>
</dbReference>
<comment type="caution">
    <text evidence="16">The sequence shown here is derived from an EMBL/GenBank/DDBJ whole genome shotgun (WGS) entry which is preliminary data.</text>
</comment>
<evidence type="ECO:0000256" key="1">
    <source>
        <dbReference type="ARBA" id="ARBA00005005"/>
    </source>
</evidence>
<evidence type="ECO:0000256" key="13">
    <source>
        <dbReference type="RuleBase" id="RU003707"/>
    </source>
</evidence>
<evidence type="ECO:0000256" key="10">
    <source>
        <dbReference type="ARBA" id="ARBA00023239"/>
    </source>
</evidence>
<evidence type="ECO:0000259" key="14">
    <source>
        <dbReference type="Pfam" id="PF00725"/>
    </source>
</evidence>
<keyword evidence="6" id="KW-0442">Lipid degradation</keyword>
<keyword evidence="5" id="KW-0276">Fatty acid metabolism</keyword>
<keyword evidence="17" id="KW-1185">Reference proteome</keyword>
<dbReference type="PROSITE" id="PS00166">
    <property type="entry name" value="ENOYL_COA_HYDRATASE"/>
    <property type="match status" value="1"/>
</dbReference>
<dbReference type="Pfam" id="PF02737">
    <property type="entry name" value="3HCDH_N"/>
    <property type="match status" value="1"/>
</dbReference>
<dbReference type="PANTHER" id="PTHR43612">
    <property type="entry name" value="TRIFUNCTIONAL ENZYME SUBUNIT ALPHA"/>
    <property type="match status" value="1"/>
</dbReference>
<evidence type="ECO:0000256" key="4">
    <source>
        <dbReference type="ARBA" id="ARBA00012076"/>
    </source>
</evidence>
<evidence type="ECO:0000256" key="12">
    <source>
        <dbReference type="ARBA" id="ARBA00049556"/>
    </source>
</evidence>
<evidence type="ECO:0000256" key="8">
    <source>
        <dbReference type="ARBA" id="ARBA00023027"/>
    </source>
</evidence>
<dbReference type="GO" id="GO:0004300">
    <property type="term" value="F:enoyl-CoA hydratase activity"/>
    <property type="evidence" value="ECO:0007669"/>
    <property type="project" value="UniProtKB-EC"/>
</dbReference>
<evidence type="ECO:0000256" key="3">
    <source>
        <dbReference type="ARBA" id="ARBA00008750"/>
    </source>
</evidence>
<comment type="catalytic activity">
    <reaction evidence="12">
        <text>a (3S)-3-hydroxyacyl-CoA + NAD(+) = a 3-oxoacyl-CoA + NADH + H(+)</text>
        <dbReference type="Rhea" id="RHEA:22432"/>
        <dbReference type="ChEBI" id="CHEBI:15378"/>
        <dbReference type="ChEBI" id="CHEBI:57318"/>
        <dbReference type="ChEBI" id="CHEBI:57540"/>
        <dbReference type="ChEBI" id="CHEBI:57945"/>
        <dbReference type="ChEBI" id="CHEBI:90726"/>
        <dbReference type="EC" id="1.1.1.35"/>
    </reaction>
</comment>
<sequence length="725" mass="78826">MFNGKSLSLNKLENGIIELCLNQKANKFNTLDAATLNELEQALDLITDSLSNTAIADTTDAIMGVIVTSGKPDFIVGANIYEFPKLFAGDPEILGSHNREKSSILNRLEDLPVPTVSLLQGLVLGGGFELALASDYRIATAETQAALPEVGLGILPGFGGTVRLPRLIGATKAIDWIICGQHIKMPELLDAGAIDATAEPDTLITEAKKLLQQVSKDGSWQQKRQKKLGAVTIDSGSDDTSFAELKAKADARGQHYPAAFAVVELIQQTQSMSRDKALLAENSTFVKLASSSTAQALVQLFINDQALKKQTHQYTKKLIKAENMAVLGAGIMGGGIAYTAAVRGVSVVMKDIVDTALMAGMSEAEGLLNKQVKKGRMNQKKAQAALSNITPTLDFDSFDDVAFVVEAVVENLEIKKSVIKEVETKVSDDTVIATNTSSLSIADLAEDLARPENFIGMHFFNPVPIMPLVEIIRGPKSSDEAIATAVNYAVTMRKTPVVVKDCAGFLVNRILTAQSFGFIKLIGDGANFEQIDKAMETFGWPMGPAYLQDVIGMDVSSHVIDMITASYPERMPIDDKHIITLMAESMRYGQKNGIGFYRYEKDDKGRLQKLPSEDTKALIAQIQPNGQHPFTDQEIIDRLMLPMVNEAALCLEDKVADSAAEIDMSLILGAGFPRHWGGPLKYADIIGLDEIIKRCEPYRHLGDSYQPTDSMIAMAKNNERFHKLT</sequence>
<feature type="domain" description="3-hydroxyacyl-CoA dehydrogenase C-terminal" evidence="14">
    <location>
        <begin position="635"/>
        <end position="696"/>
    </location>
</feature>
<evidence type="ECO:0000256" key="5">
    <source>
        <dbReference type="ARBA" id="ARBA00022832"/>
    </source>
</evidence>
<dbReference type="Gene3D" id="3.90.226.10">
    <property type="entry name" value="2-enoyl-CoA Hydratase, Chain A, domain 1"/>
    <property type="match status" value="1"/>
</dbReference>
<dbReference type="GO" id="GO:0006635">
    <property type="term" value="P:fatty acid beta-oxidation"/>
    <property type="evidence" value="ECO:0007669"/>
    <property type="project" value="UniProtKB-UniPathway"/>
</dbReference>
<keyword evidence="10" id="KW-0456">Lyase</keyword>
<organism evidence="16 17">
    <name type="scientific">Psychrobacter sanguinis</name>
    <dbReference type="NCBI Taxonomy" id="861445"/>
    <lineage>
        <taxon>Bacteria</taxon>
        <taxon>Pseudomonadati</taxon>
        <taxon>Pseudomonadota</taxon>
        <taxon>Gammaproteobacteria</taxon>
        <taxon>Moraxellales</taxon>
        <taxon>Moraxellaceae</taxon>
        <taxon>Psychrobacter</taxon>
    </lineage>
</organism>
<accession>A0A844M374</accession>
<keyword evidence="8" id="KW-0520">NAD</keyword>
<dbReference type="SUPFAM" id="SSF51735">
    <property type="entry name" value="NAD(P)-binding Rossmann-fold domains"/>
    <property type="match status" value="1"/>
</dbReference>
<dbReference type="PANTHER" id="PTHR43612:SF3">
    <property type="entry name" value="TRIFUNCTIONAL ENZYME SUBUNIT ALPHA, MITOCHONDRIAL"/>
    <property type="match status" value="1"/>
</dbReference>
<comment type="pathway">
    <text evidence="1">Lipid metabolism; fatty acid beta-oxidation.</text>
</comment>
<dbReference type="RefSeq" id="WP_155587731.1">
    <property type="nucleotide sequence ID" value="NZ_WFKQ01000015.1"/>
</dbReference>
<reference evidence="16 17" key="1">
    <citation type="journal article" date="2019" name="PLoS ONE">
        <title>Pup mortality in New Zealand sea lions (Phocarctos hookeri) at Enderby Island, Auckland Islands, 2013-18.</title>
        <authorList>
            <person name="Michael S.A."/>
            <person name="Hayman D.T.S."/>
            <person name="Gray R."/>
            <person name="Zhang J."/>
            <person name="Rogers L."/>
            <person name="Roe W.D."/>
        </authorList>
    </citation>
    <scope>NUCLEOTIDE SEQUENCE [LARGE SCALE GENOMIC DNA]</scope>
    <source>
        <strain evidence="16 17">SM868</strain>
    </source>
</reference>
<dbReference type="InterPro" id="IPR008927">
    <property type="entry name" value="6-PGluconate_DH-like_C_sf"/>
</dbReference>
<gene>
    <name evidence="16" type="primary">fadB</name>
    <name evidence="16" type="ORF">GB996_11350</name>
</gene>
<feature type="domain" description="3-hydroxyacyl-CoA dehydrogenase C-terminal" evidence="14">
    <location>
        <begin position="504"/>
        <end position="599"/>
    </location>
</feature>
<dbReference type="Gene3D" id="1.10.1040.50">
    <property type="match status" value="1"/>
</dbReference>
<evidence type="ECO:0000256" key="9">
    <source>
        <dbReference type="ARBA" id="ARBA00023098"/>
    </source>
</evidence>
<name>A0A844M374_9GAMM</name>
<dbReference type="NCBIfam" id="NF008727">
    <property type="entry name" value="PRK11730.1"/>
    <property type="match status" value="1"/>
</dbReference>
<dbReference type="EC" id="4.2.1.17" evidence="4"/>
<dbReference type="InterPro" id="IPR018376">
    <property type="entry name" value="Enoyl-CoA_hyd/isom_CS"/>
</dbReference>
<dbReference type="InterPro" id="IPR006108">
    <property type="entry name" value="3HC_DH_C"/>
</dbReference>
<comment type="similarity">
    <text evidence="3">In the N-terminal section; belongs to the enoyl-CoA hydratase/isomerase family.</text>
</comment>
<dbReference type="InterPro" id="IPR050136">
    <property type="entry name" value="FA_oxidation_alpha_subunit"/>
</dbReference>
<dbReference type="InterPro" id="IPR006176">
    <property type="entry name" value="3-OHacyl-CoA_DH_NAD-bd"/>
</dbReference>
<evidence type="ECO:0000256" key="11">
    <source>
        <dbReference type="ARBA" id="ARBA00023268"/>
    </source>
</evidence>
<feature type="domain" description="3-hydroxyacyl-CoA dehydrogenase NAD binding" evidence="15">
    <location>
        <begin position="324"/>
        <end position="502"/>
    </location>
</feature>
<dbReference type="FunFam" id="3.40.50.720:FF:000009">
    <property type="entry name" value="Fatty oxidation complex, alpha subunit"/>
    <property type="match status" value="1"/>
</dbReference>
<dbReference type="CDD" id="cd06558">
    <property type="entry name" value="crotonase-like"/>
    <property type="match status" value="1"/>
</dbReference>
<dbReference type="Proteomes" id="UP000442109">
    <property type="component" value="Unassembled WGS sequence"/>
</dbReference>
<dbReference type="SUPFAM" id="SSF48179">
    <property type="entry name" value="6-phosphogluconate dehydrogenase C-terminal domain-like"/>
    <property type="match status" value="2"/>
</dbReference>
<dbReference type="SUPFAM" id="SSF52096">
    <property type="entry name" value="ClpP/crotonase"/>
    <property type="match status" value="1"/>
</dbReference>
<evidence type="ECO:0000256" key="2">
    <source>
        <dbReference type="ARBA" id="ARBA00007005"/>
    </source>
</evidence>